<evidence type="ECO:0000256" key="3">
    <source>
        <dbReference type="ARBA" id="ARBA00022475"/>
    </source>
</evidence>
<dbReference type="Proteomes" id="UP000199504">
    <property type="component" value="Unassembled WGS sequence"/>
</dbReference>
<proteinExistence type="inferred from homology"/>
<evidence type="ECO:0000256" key="1">
    <source>
        <dbReference type="ARBA" id="ARBA00004651"/>
    </source>
</evidence>
<evidence type="ECO:0000256" key="5">
    <source>
        <dbReference type="ARBA" id="ARBA00022989"/>
    </source>
</evidence>
<feature type="region of interest" description="Disordered" evidence="8">
    <location>
        <begin position="1"/>
        <end position="42"/>
    </location>
</feature>
<feature type="transmembrane region" description="Helical" evidence="7">
    <location>
        <begin position="306"/>
        <end position="327"/>
    </location>
</feature>
<evidence type="ECO:0000256" key="7">
    <source>
        <dbReference type="RuleBase" id="RU363032"/>
    </source>
</evidence>
<dbReference type="Gene3D" id="1.10.3720.10">
    <property type="entry name" value="MetI-like"/>
    <property type="match status" value="1"/>
</dbReference>
<feature type="transmembrane region" description="Helical" evidence="7">
    <location>
        <begin position="194"/>
        <end position="216"/>
    </location>
</feature>
<evidence type="ECO:0000256" key="4">
    <source>
        <dbReference type="ARBA" id="ARBA00022692"/>
    </source>
</evidence>
<reference evidence="11" key="1">
    <citation type="submission" date="2016-06" db="EMBL/GenBank/DDBJ databases">
        <authorList>
            <person name="Varghese N."/>
            <person name="Submissions Spin"/>
        </authorList>
    </citation>
    <scope>NUCLEOTIDE SEQUENCE [LARGE SCALE GENOMIC DNA]</scope>
    <source>
        <strain evidence="11">DSM 44830</strain>
    </source>
</reference>
<keyword evidence="11" id="KW-1185">Reference proteome</keyword>
<feature type="domain" description="ABC transmembrane type-1" evidence="9">
    <location>
        <begin position="109"/>
        <end position="327"/>
    </location>
</feature>
<protein>
    <submittedName>
        <fullName evidence="10">Carbohydrate ABC transporter membrane protein 1, CUT1 family</fullName>
    </submittedName>
</protein>
<evidence type="ECO:0000256" key="6">
    <source>
        <dbReference type="ARBA" id="ARBA00023136"/>
    </source>
</evidence>
<evidence type="ECO:0000313" key="10">
    <source>
        <dbReference type="EMBL" id="SCF45739.1"/>
    </source>
</evidence>
<organism evidence="10 11">
    <name type="scientific">Micromonospora mirobrigensis</name>
    <dbReference type="NCBI Taxonomy" id="262898"/>
    <lineage>
        <taxon>Bacteria</taxon>
        <taxon>Bacillati</taxon>
        <taxon>Actinomycetota</taxon>
        <taxon>Actinomycetes</taxon>
        <taxon>Micromonosporales</taxon>
        <taxon>Micromonosporaceae</taxon>
        <taxon>Micromonospora</taxon>
    </lineage>
</organism>
<feature type="transmembrane region" description="Helical" evidence="7">
    <location>
        <begin position="148"/>
        <end position="167"/>
    </location>
</feature>
<dbReference type="GO" id="GO:0055085">
    <property type="term" value="P:transmembrane transport"/>
    <property type="evidence" value="ECO:0007669"/>
    <property type="project" value="InterPro"/>
</dbReference>
<evidence type="ECO:0000256" key="8">
    <source>
        <dbReference type="SAM" id="MobiDB-lite"/>
    </source>
</evidence>
<feature type="compositionally biased region" description="Low complexity" evidence="8">
    <location>
        <begin position="19"/>
        <end position="32"/>
    </location>
</feature>
<dbReference type="AlphaFoldDB" id="A0A1C5AKL1"/>
<dbReference type="GO" id="GO:0005886">
    <property type="term" value="C:plasma membrane"/>
    <property type="evidence" value="ECO:0007669"/>
    <property type="project" value="UniProtKB-SubCell"/>
</dbReference>
<accession>A0A1C5AKL1</accession>
<dbReference type="EMBL" id="FMCX01000012">
    <property type="protein sequence ID" value="SCF45739.1"/>
    <property type="molecule type" value="Genomic_DNA"/>
</dbReference>
<dbReference type="PROSITE" id="PS50928">
    <property type="entry name" value="ABC_TM1"/>
    <property type="match status" value="1"/>
</dbReference>
<dbReference type="Pfam" id="PF00528">
    <property type="entry name" value="BPD_transp_1"/>
    <property type="match status" value="1"/>
</dbReference>
<feature type="transmembrane region" description="Helical" evidence="7">
    <location>
        <begin position="53"/>
        <end position="75"/>
    </location>
</feature>
<comment type="similarity">
    <text evidence="7">Belongs to the binding-protein-dependent transport system permease family.</text>
</comment>
<evidence type="ECO:0000259" key="9">
    <source>
        <dbReference type="PROSITE" id="PS50928"/>
    </source>
</evidence>
<keyword evidence="5 7" id="KW-1133">Transmembrane helix</keyword>
<dbReference type="PANTHER" id="PTHR30193:SF37">
    <property type="entry name" value="INNER MEMBRANE ABC TRANSPORTER PERMEASE PROTEIN YCJO"/>
    <property type="match status" value="1"/>
</dbReference>
<evidence type="ECO:0000313" key="11">
    <source>
        <dbReference type="Proteomes" id="UP000199504"/>
    </source>
</evidence>
<feature type="transmembrane region" description="Helical" evidence="7">
    <location>
        <begin position="247"/>
        <end position="267"/>
    </location>
</feature>
<name>A0A1C5AKL1_9ACTN</name>
<comment type="subcellular location">
    <subcellularLocation>
        <location evidence="1 7">Cell membrane</location>
        <topology evidence="1 7">Multi-pass membrane protein</topology>
    </subcellularLocation>
</comment>
<keyword evidence="2 7" id="KW-0813">Transport</keyword>
<dbReference type="OrthoDB" id="34224at2"/>
<feature type="transmembrane region" description="Helical" evidence="7">
    <location>
        <begin position="115"/>
        <end position="136"/>
    </location>
</feature>
<evidence type="ECO:0000256" key="2">
    <source>
        <dbReference type="ARBA" id="ARBA00022448"/>
    </source>
</evidence>
<dbReference type="SUPFAM" id="SSF161098">
    <property type="entry name" value="MetI-like"/>
    <property type="match status" value="1"/>
</dbReference>
<keyword evidence="6 7" id="KW-0472">Membrane</keyword>
<sequence>MADLAPTGLATPRQGVGRSTGRPAPRPSASASDPHRRRQRRDASALARGQRRLFLPFVSAALLLYTLFFILPALYSAYASFTEWDGINAPQGNGLDNFKALLNDPVFRTTFTNTLLVLFVVGGTIFALSFGFLLVLREMRGNRFVRSVIFLPHVVSTIVLAIFWGYLLRYDGLVNNALGTVGVEPVKWIGPKSAFPAIMVGLVWINIGYYVMILMAGVDRIPAYYYEDAMLAGANAWQKLRHVTLPLSWDIVGVAAVLWTISSVKIFEFNYAFGAAGGYPPPAYEWTAAVFVYAQTVGNNPPPYRFGYACASAIVMLLLVVFFVVALRRLMRRETIEF</sequence>
<dbReference type="InterPro" id="IPR000515">
    <property type="entry name" value="MetI-like"/>
</dbReference>
<keyword evidence="4 7" id="KW-0812">Transmembrane</keyword>
<dbReference type="STRING" id="262898.GA0070564_11217"/>
<dbReference type="PANTHER" id="PTHR30193">
    <property type="entry name" value="ABC TRANSPORTER PERMEASE PROTEIN"/>
    <property type="match status" value="1"/>
</dbReference>
<dbReference type="RefSeq" id="WP_091615280.1">
    <property type="nucleotide sequence ID" value="NZ_FMCX01000012.1"/>
</dbReference>
<dbReference type="InterPro" id="IPR035906">
    <property type="entry name" value="MetI-like_sf"/>
</dbReference>
<dbReference type="InterPro" id="IPR051393">
    <property type="entry name" value="ABC_transporter_permease"/>
</dbReference>
<dbReference type="CDD" id="cd06261">
    <property type="entry name" value="TM_PBP2"/>
    <property type="match status" value="1"/>
</dbReference>
<gene>
    <name evidence="10" type="ORF">GA0070564_11217</name>
</gene>
<keyword evidence="3" id="KW-1003">Cell membrane</keyword>